<proteinExistence type="predicted"/>
<protein>
    <submittedName>
        <fullName evidence="1">Uncharacterized protein</fullName>
    </submittedName>
</protein>
<sequence>MTKYHSKDRTTESTVTIEAALQKIAASGLKERFMQQDRTGAYEAELAMEHSNFARSKKPVCEDDTE</sequence>
<evidence type="ECO:0000313" key="1">
    <source>
        <dbReference type="EMBL" id="MDR6233576.1"/>
    </source>
</evidence>
<accession>A0AAJ2EWN7</accession>
<gene>
    <name evidence="1" type="ORF">QE440_001317</name>
</gene>
<evidence type="ECO:0000313" key="2">
    <source>
        <dbReference type="Proteomes" id="UP001268036"/>
    </source>
</evidence>
<organism evidence="1 2">
    <name type="scientific">Pseudomonas oryzihabitans</name>
    <dbReference type="NCBI Taxonomy" id="47885"/>
    <lineage>
        <taxon>Bacteria</taxon>
        <taxon>Pseudomonadati</taxon>
        <taxon>Pseudomonadota</taxon>
        <taxon>Gammaproteobacteria</taxon>
        <taxon>Pseudomonadales</taxon>
        <taxon>Pseudomonadaceae</taxon>
        <taxon>Pseudomonas</taxon>
    </lineage>
</organism>
<comment type="caution">
    <text evidence="1">The sequence shown here is derived from an EMBL/GenBank/DDBJ whole genome shotgun (WGS) entry which is preliminary data.</text>
</comment>
<dbReference type="EMBL" id="JAVJAF010000001">
    <property type="protein sequence ID" value="MDR6233576.1"/>
    <property type="molecule type" value="Genomic_DNA"/>
</dbReference>
<name>A0AAJ2EWN7_9PSED</name>
<dbReference type="RefSeq" id="WP_309756619.1">
    <property type="nucleotide sequence ID" value="NZ_JAVJAF010000001.1"/>
</dbReference>
<dbReference type="AlphaFoldDB" id="A0AAJ2EWN7"/>
<reference evidence="1" key="1">
    <citation type="submission" date="2023-08" db="EMBL/GenBank/DDBJ databases">
        <title>Functional and genomic diversity of the sorghum phyllosphere microbiome.</title>
        <authorList>
            <person name="Shade A."/>
        </authorList>
    </citation>
    <scope>NUCLEOTIDE SEQUENCE</scope>
    <source>
        <strain evidence="1">SORGH_AS_0201</strain>
    </source>
</reference>
<dbReference type="Proteomes" id="UP001268036">
    <property type="component" value="Unassembled WGS sequence"/>
</dbReference>